<name>A0A0B7C0J3_9EUPU</name>
<evidence type="ECO:0000313" key="1">
    <source>
        <dbReference type="EMBL" id="CEK97930.1"/>
    </source>
</evidence>
<protein>
    <submittedName>
        <fullName evidence="1">Uncharacterized protein</fullName>
    </submittedName>
</protein>
<feature type="non-terminal residue" evidence="1">
    <location>
        <position position="73"/>
    </location>
</feature>
<reference evidence="1" key="1">
    <citation type="submission" date="2014-12" db="EMBL/GenBank/DDBJ databases">
        <title>Insight into the proteome of Arion vulgaris.</title>
        <authorList>
            <person name="Aradska J."/>
            <person name="Bulat T."/>
            <person name="Smidak R."/>
            <person name="Sarate P."/>
            <person name="Gangsoo J."/>
            <person name="Sialana F."/>
            <person name="Bilban M."/>
            <person name="Lubec G."/>
        </authorList>
    </citation>
    <scope>NUCLEOTIDE SEQUENCE</scope>
    <source>
        <tissue evidence="1">Skin</tissue>
    </source>
</reference>
<accession>A0A0B7C0J3</accession>
<proteinExistence type="predicted"/>
<dbReference type="EMBL" id="HACG01051059">
    <property type="protein sequence ID" value="CEK97930.1"/>
    <property type="molecule type" value="Transcribed_RNA"/>
</dbReference>
<feature type="non-terminal residue" evidence="1">
    <location>
        <position position="1"/>
    </location>
</feature>
<gene>
    <name evidence="1" type="primary">ORF217287</name>
</gene>
<organism evidence="1">
    <name type="scientific">Arion vulgaris</name>
    <dbReference type="NCBI Taxonomy" id="1028688"/>
    <lineage>
        <taxon>Eukaryota</taxon>
        <taxon>Metazoa</taxon>
        <taxon>Spiralia</taxon>
        <taxon>Lophotrochozoa</taxon>
        <taxon>Mollusca</taxon>
        <taxon>Gastropoda</taxon>
        <taxon>Heterobranchia</taxon>
        <taxon>Euthyneura</taxon>
        <taxon>Panpulmonata</taxon>
        <taxon>Eupulmonata</taxon>
        <taxon>Stylommatophora</taxon>
        <taxon>Helicina</taxon>
        <taxon>Arionoidea</taxon>
        <taxon>Arionidae</taxon>
        <taxon>Arion</taxon>
    </lineage>
</organism>
<dbReference type="AlphaFoldDB" id="A0A0B7C0J3"/>
<sequence>KKINPLDDTKLQQEKTNENINNINAQAVIKSYQGDDNHPAIDQIQNVCEQTTATTEITIKLTEEKIMMKKQEI</sequence>